<geneLocation type="plasmid" evidence="4">
    <name>pac1084_1</name>
</geneLocation>
<keyword evidence="2" id="KW-0812">Transmembrane</keyword>
<dbReference type="Pfam" id="PF10679">
    <property type="entry name" value="DUF2491"/>
    <property type="match status" value="1"/>
</dbReference>
<keyword evidence="2" id="KW-0472">Membrane</keyword>
<evidence type="ECO:0000313" key="4">
    <source>
        <dbReference type="Proteomes" id="UP000189055"/>
    </source>
</evidence>
<feature type="compositionally biased region" description="Low complexity" evidence="1">
    <location>
        <begin position="32"/>
        <end position="45"/>
    </location>
</feature>
<feature type="transmembrane region" description="Helical" evidence="2">
    <location>
        <begin position="176"/>
        <end position="194"/>
    </location>
</feature>
<dbReference type="InterPro" id="IPR019621">
    <property type="entry name" value="DUF2491"/>
</dbReference>
<evidence type="ECO:0000313" key="3">
    <source>
        <dbReference type="EMBL" id="AQT06627.1"/>
    </source>
</evidence>
<sequence length="442" mass="48099">MNEAASAQAFRAMSRSNASKIAAGAAIGGGVAAVSSSEWSAHSAAPPSPSKHYDDVPISPHAPAREEASGSTQVKSDVSRTPEQRDRVVVVHDHDDNSGSYFSGMAAGAMMESASHSRADYPHYHEDASPSTAPQSTGPALNGQSSSIHVPTPPALQSQSEPSSGDHEDEAQRHHWGLFLFLFLVICVIAWMFIRAIKRKSGVSSVTAAIKNRLSEESRNSAPEGAKAPIPSLPTILIGAGITIPAMATSSDPTSDQPEMDFEPDVVGQTSITAIGAFAGSEDMAALYTNHDQSDHVRISFDPQTKGQIVDAMFFTVVSPQYTNTAPEWDAWLNHDDGLMGQPDIEHGDKKWTRSILPQDERRLEPVEEREHIETMLSTGEKSFVTWTHRYTLYERNTGYSEGYPAIEYMMIRASSRHDGEGVVKISCSCRSWVAFRFLWPL</sequence>
<dbReference type="Proteomes" id="UP000189055">
    <property type="component" value="Plasmid pAC1084_1"/>
</dbReference>
<evidence type="ECO:0000256" key="1">
    <source>
        <dbReference type="SAM" id="MobiDB-lite"/>
    </source>
</evidence>
<reference evidence="3 4" key="1">
    <citation type="submission" date="2016-03" db="EMBL/GenBank/DDBJ databases">
        <title>Acetic acid bacteria sequencing.</title>
        <authorList>
            <person name="Brandt J."/>
            <person name="Jakob F."/>
            <person name="Vogel R.F."/>
        </authorList>
    </citation>
    <scope>NUCLEOTIDE SEQUENCE [LARGE SCALE GENOMIC DNA]</scope>
    <source>
        <strain evidence="3 4">TMW2.1084</strain>
        <plasmid evidence="4">pac1084_1</plasmid>
    </source>
</reference>
<name>A0A1U9LJP2_9PROT</name>
<keyword evidence="2" id="KW-1133">Transmembrane helix</keyword>
<organism evidence="3 4">
    <name type="scientific">Acetobacter persici</name>
    <dbReference type="NCBI Taxonomy" id="1076596"/>
    <lineage>
        <taxon>Bacteria</taxon>
        <taxon>Pseudomonadati</taxon>
        <taxon>Pseudomonadota</taxon>
        <taxon>Alphaproteobacteria</taxon>
        <taxon>Acetobacterales</taxon>
        <taxon>Acetobacteraceae</taxon>
        <taxon>Acetobacter</taxon>
    </lineage>
</organism>
<evidence type="ECO:0000256" key="2">
    <source>
        <dbReference type="SAM" id="Phobius"/>
    </source>
</evidence>
<feature type="compositionally biased region" description="Polar residues" evidence="1">
    <location>
        <begin position="129"/>
        <end position="163"/>
    </location>
</feature>
<dbReference type="AlphaFoldDB" id="A0A1U9LJP2"/>
<feature type="compositionally biased region" description="Basic and acidic residues" evidence="1">
    <location>
        <begin position="77"/>
        <end position="95"/>
    </location>
</feature>
<keyword evidence="3" id="KW-0614">Plasmid</keyword>
<dbReference type="KEGG" id="aper:A0U91_16605"/>
<dbReference type="EMBL" id="CP014688">
    <property type="protein sequence ID" value="AQT06627.1"/>
    <property type="molecule type" value="Genomic_DNA"/>
</dbReference>
<feature type="region of interest" description="Disordered" evidence="1">
    <location>
        <begin position="113"/>
        <end position="169"/>
    </location>
</feature>
<gene>
    <name evidence="3" type="ORF">A0U91_16605</name>
</gene>
<protein>
    <submittedName>
        <fullName evidence="3">Uncharacterized protein</fullName>
    </submittedName>
</protein>
<feature type="compositionally biased region" description="Basic and acidic residues" evidence="1">
    <location>
        <begin position="115"/>
        <end position="128"/>
    </location>
</feature>
<proteinExistence type="predicted"/>
<accession>A0A1U9LJP2</accession>
<feature type="region of interest" description="Disordered" evidence="1">
    <location>
        <begin position="32"/>
        <end position="95"/>
    </location>
</feature>